<feature type="compositionally biased region" description="Basic residues" evidence="4">
    <location>
        <begin position="672"/>
        <end position="694"/>
    </location>
</feature>
<feature type="repeat" description="ANK" evidence="3">
    <location>
        <begin position="71"/>
        <end position="103"/>
    </location>
</feature>
<feature type="region of interest" description="Disordered" evidence="4">
    <location>
        <begin position="384"/>
        <end position="439"/>
    </location>
</feature>
<dbReference type="SMART" id="SM00248">
    <property type="entry name" value="ANK"/>
    <property type="match status" value="7"/>
</dbReference>
<gene>
    <name evidence="5" type="ORF">ONE63_007457</name>
</gene>
<evidence type="ECO:0000256" key="2">
    <source>
        <dbReference type="ARBA" id="ARBA00023043"/>
    </source>
</evidence>
<feature type="region of interest" description="Disordered" evidence="4">
    <location>
        <begin position="1"/>
        <end position="31"/>
    </location>
</feature>
<feature type="repeat" description="ANK" evidence="3">
    <location>
        <begin position="297"/>
        <end position="330"/>
    </location>
</feature>
<dbReference type="PROSITE" id="PS50088">
    <property type="entry name" value="ANK_REPEAT"/>
    <property type="match status" value="4"/>
</dbReference>
<feature type="compositionally biased region" description="Low complexity" evidence="4">
    <location>
        <begin position="1"/>
        <end position="18"/>
    </location>
</feature>
<proteinExistence type="predicted"/>
<dbReference type="EMBL" id="JAPTSV010000005">
    <property type="protein sequence ID" value="KAJ1527484.1"/>
    <property type="molecule type" value="Genomic_DNA"/>
</dbReference>
<keyword evidence="2 3" id="KW-0040">ANK repeat</keyword>
<evidence type="ECO:0000313" key="6">
    <source>
        <dbReference type="Proteomes" id="UP001075354"/>
    </source>
</evidence>
<dbReference type="InterPro" id="IPR036770">
    <property type="entry name" value="Ankyrin_rpt-contain_sf"/>
</dbReference>
<dbReference type="Pfam" id="PF12796">
    <property type="entry name" value="Ank_2"/>
    <property type="match status" value="2"/>
</dbReference>
<keyword evidence="1" id="KW-0677">Repeat</keyword>
<evidence type="ECO:0000313" key="5">
    <source>
        <dbReference type="EMBL" id="KAJ1527484.1"/>
    </source>
</evidence>
<evidence type="ECO:0000256" key="4">
    <source>
        <dbReference type="SAM" id="MobiDB-lite"/>
    </source>
</evidence>
<dbReference type="InterPro" id="IPR002110">
    <property type="entry name" value="Ankyrin_rpt"/>
</dbReference>
<organism evidence="5 6">
    <name type="scientific">Megalurothrips usitatus</name>
    <name type="common">bean blossom thrips</name>
    <dbReference type="NCBI Taxonomy" id="439358"/>
    <lineage>
        <taxon>Eukaryota</taxon>
        <taxon>Metazoa</taxon>
        <taxon>Ecdysozoa</taxon>
        <taxon>Arthropoda</taxon>
        <taxon>Hexapoda</taxon>
        <taxon>Insecta</taxon>
        <taxon>Pterygota</taxon>
        <taxon>Neoptera</taxon>
        <taxon>Paraneoptera</taxon>
        <taxon>Thysanoptera</taxon>
        <taxon>Terebrantia</taxon>
        <taxon>Thripoidea</taxon>
        <taxon>Thripidae</taxon>
        <taxon>Megalurothrips</taxon>
    </lineage>
</organism>
<dbReference type="AlphaFoldDB" id="A0AAV7XVG5"/>
<feature type="region of interest" description="Disordered" evidence="4">
    <location>
        <begin position="710"/>
        <end position="730"/>
    </location>
</feature>
<dbReference type="Gene3D" id="1.25.40.20">
    <property type="entry name" value="Ankyrin repeat-containing domain"/>
    <property type="match status" value="2"/>
</dbReference>
<feature type="repeat" description="ANK" evidence="3">
    <location>
        <begin position="264"/>
        <end position="296"/>
    </location>
</feature>
<dbReference type="Proteomes" id="UP001075354">
    <property type="component" value="Chromosome 5"/>
</dbReference>
<sequence>MDAAADDTPPPETAGDALPLPPASPSTSPVPDAAAAAMASLHCAIFRQDQLAVDRLLAAGADPDEPDYSGSGDTALMQAVTAGHLGIVRSLCAAGCSVDARRVNGQSALMLCVVSRASRRSPRLLLQLLEALLAAGADPGVREKLRGQTALHALAKLVAADPREPHLLTALRLLSQRAQPHGVNAQDHRRRTALHHLASRGCASPEPYQILLESRADAALQNARGDTALVEFLENGGDREAAEAVDEVVRLLSGPDVSRRHTQYGESPLHVAARRNRAGAVRAALAAGADPGHQDLRGNTALHLAASRGYREVVALLLAAPGCQVNAANRDGYTALHVAVESGFVDVVNTLLSAEGVEVGPSVLELAQQEYRLRAQPQLARTLASELDRRSSRTSLSLGSLSSLRPPSTCSYSTTASSGTLGATTPQRSLSRGTLADDEEEHHPVNYLGAQVSCTARIGPRYSGGEPQGAGCRPPPYAPRQQQTKARGERRLRDAAQVADEEVVPGRARADAVDESLREAAELMQKLCDEDLSVSPPADWSPPISRSSRCWATGPRQGHQDRPRQQPWQQPDDTLESLRDLRARPAAASVASGVAVERPPSGDAEPRRSSSSAGSRGLGPAEARLGPEAVVRARPQVPPAGQPVRHDPRLLRGRRRRGHVRLPGRVAPRRGQEHHRARRRGRGRPGGVRPHRQPPRGLRAVREVRAVRGTCAGGGRRPGSGPGVTGQGRPVQVQGLGHRHRVAVTRPTRPLALLGDHCSLYT</sequence>
<accession>A0AAV7XVG5</accession>
<protein>
    <submittedName>
        <fullName evidence="5">Uncharacterized protein</fullName>
    </submittedName>
</protein>
<feature type="compositionally biased region" description="Low complexity" evidence="4">
    <location>
        <begin position="586"/>
        <end position="596"/>
    </location>
</feature>
<feature type="compositionally biased region" description="Low complexity" evidence="4">
    <location>
        <begin position="609"/>
        <end position="619"/>
    </location>
</feature>
<dbReference type="PANTHER" id="PTHR24126:SF65">
    <property type="entry name" value="CHROMOSOME UNDETERMINED SCAFFOLD_20, WHOLE GENOME SHOTGUN SEQUENCE"/>
    <property type="match status" value="1"/>
</dbReference>
<feature type="compositionally biased region" description="Low complexity" evidence="4">
    <location>
        <begin position="393"/>
        <end position="425"/>
    </location>
</feature>
<dbReference type="PROSITE" id="PS50297">
    <property type="entry name" value="ANK_REP_REGION"/>
    <property type="match status" value="4"/>
</dbReference>
<feature type="region of interest" description="Disordered" evidence="4">
    <location>
        <begin position="585"/>
        <end position="696"/>
    </location>
</feature>
<feature type="region of interest" description="Disordered" evidence="4">
    <location>
        <begin position="532"/>
        <end position="571"/>
    </location>
</feature>
<reference evidence="5" key="1">
    <citation type="submission" date="2022-12" db="EMBL/GenBank/DDBJ databases">
        <title>Chromosome-level genome assembly of the bean flower thrips Megalurothrips usitatus.</title>
        <authorList>
            <person name="Ma L."/>
            <person name="Liu Q."/>
            <person name="Li H."/>
            <person name="Cai W."/>
        </authorList>
    </citation>
    <scope>NUCLEOTIDE SEQUENCE</scope>
    <source>
        <strain evidence="5">Cailab_2022a</strain>
    </source>
</reference>
<evidence type="ECO:0000256" key="1">
    <source>
        <dbReference type="ARBA" id="ARBA00022737"/>
    </source>
</evidence>
<evidence type="ECO:0000256" key="3">
    <source>
        <dbReference type="PROSITE-ProRule" id="PRU00023"/>
    </source>
</evidence>
<dbReference type="PANTHER" id="PTHR24126">
    <property type="entry name" value="ANKYRIN REPEAT, PH AND SEC7 DOMAIN CONTAINING PROTEIN SECG-RELATED"/>
    <property type="match status" value="1"/>
</dbReference>
<feature type="repeat" description="ANK" evidence="3">
    <location>
        <begin position="331"/>
        <end position="353"/>
    </location>
</feature>
<feature type="compositionally biased region" description="Gly residues" evidence="4">
    <location>
        <begin position="711"/>
        <end position="726"/>
    </location>
</feature>
<keyword evidence="6" id="KW-1185">Reference proteome</keyword>
<comment type="caution">
    <text evidence="5">The sequence shown here is derived from an EMBL/GenBank/DDBJ whole genome shotgun (WGS) entry which is preliminary data.</text>
</comment>
<feature type="compositionally biased region" description="Basic residues" evidence="4">
    <location>
        <begin position="651"/>
        <end position="662"/>
    </location>
</feature>
<dbReference type="SUPFAM" id="SSF48403">
    <property type="entry name" value="Ankyrin repeat"/>
    <property type="match status" value="2"/>
</dbReference>
<name>A0AAV7XVG5_9NEOP</name>
<feature type="region of interest" description="Disordered" evidence="4">
    <location>
        <begin position="459"/>
        <end position="510"/>
    </location>
</feature>